<proteinExistence type="inferred from homology"/>
<comment type="similarity">
    <text evidence="2">Belongs to the ABC-2 integral membrane protein family.</text>
</comment>
<feature type="domain" description="ABC-2 type transporter transmembrane" evidence="11">
    <location>
        <begin position="22"/>
        <end position="228"/>
    </location>
</feature>
<reference evidence="12 13" key="1">
    <citation type="journal article" date="2016" name="J. Microbiol.">
        <title>Dankookia rubra gen. nov., sp. nov., an alphaproteobacterium isolated from sediment of a shallow stream.</title>
        <authorList>
            <person name="Kim W.H."/>
            <person name="Kim D.H."/>
            <person name="Kang K."/>
            <person name="Ahn T.Y."/>
        </authorList>
    </citation>
    <scope>NUCLEOTIDE SEQUENCE [LARGE SCALE GENOMIC DNA]</scope>
    <source>
        <strain evidence="12 13">JCM30602</strain>
    </source>
</reference>
<dbReference type="PRINTS" id="PR00164">
    <property type="entry name" value="ABC2TRNSPORT"/>
</dbReference>
<sequence length="265" mass="29011">MSDVLGPQASLWTCFRIQMRVVGALTLREMGTRFGRDNLGYIWLFLEPMLLGGAIGALHLASGHSLPGGLNPFVFWVVGYIPFYLFRGIVNRAPVGIAGNQSLLYHRQVTVLDIMLSRHLLEFAAVGMALMAYLALFGAVIGDWPREPGLIVLGMVLMLALAQGIAFLVAAGSVYTELFDRITHLATYLFMGLTGAFFMVFWLPSDLQAAALTIPTVHCFELVRHGLYGTAVPTTYDIPFVVAWAAALNLLGMAALRKARRHLVV</sequence>
<keyword evidence="13" id="KW-1185">Reference proteome</keyword>
<evidence type="ECO:0000256" key="6">
    <source>
        <dbReference type="ARBA" id="ARBA00022692"/>
    </source>
</evidence>
<accession>A0A4R5QPH1</accession>
<evidence type="ECO:0000256" key="8">
    <source>
        <dbReference type="ARBA" id="ARBA00023047"/>
    </source>
</evidence>
<dbReference type="GO" id="GO:0015920">
    <property type="term" value="P:lipopolysaccharide transport"/>
    <property type="evidence" value="ECO:0007669"/>
    <property type="project" value="TreeGrafter"/>
</dbReference>
<evidence type="ECO:0000256" key="9">
    <source>
        <dbReference type="ARBA" id="ARBA00023136"/>
    </source>
</evidence>
<dbReference type="Proteomes" id="UP000295096">
    <property type="component" value="Unassembled WGS sequence"/>
</dbReference>
<evidence type="ECO:0000256" key="1">
    <source>
        <dbReference type="ARBA" id="ARBA00004651"/>
    </source>
</evidence>
<protein>
    <submittedName>
        <fullName evidence="12">Sugar ABC transporter permease</fullName>
    </submittedName>
</protein>
<feature type="transmembrane region" description="Helical" evidence="10">
    <location>
        <begin position="148"/>
        <end position="170"/>
    </location>
</feature>
<dbReference type="GO" id="GO:0015774">
    <property type="term" value="P:polysaccharide transport"/>
    <property type="evidence" value="ECO:0007669"/>
    <property type="project" value="UniProtKB-KW"/>
</dbReference>
<gene>
    <name evidence="12" type="ORF">E2C06_01655</name>
</gene>
<dbReference type="InterPro" id="IPR000412">
    <property type="entry name" value="ABC_2_transport"/>
</dbReference>
<feature type="transmembrane region" description="Helical" evidence="10">
    <location>
        <begin position="238"/>
        <end position="256"/>
    </location>
</feature>
<dbReference type="InterPro" id="IPR013525">
    <property type="entry name" value="ABC2_TM"/>
</dbReference>
<evidence type="ECO:0000256" key="4">
    <source>
        <dbReference type="ARBA" id="ARBA00022475"/>
    </source>
</evidence>
<dbReference type="GO" id="GO:0043190">
    <property type="term" value="C:ATP-binding cassette (ABC) transporter complex"/>
    <property type="evidence" value="ECO:0007669"/>
    <property type="project" value="InterPro"/>
</dbReference>
<feature type="transmembrane region" description="Helical" evidence="10">
    <location>
        <begin position="40"/>
        <end position="61"/>
    </location>
</feature>
<keyword evidence="9 10" id="KW-0472">Membrane</keyword>
<dbReference type="PANTHER" id="PTHR30413:SF10">
    <property type="entry name" value="CAPSULE POLYSACCHARIDE EXPORT INNER-MEMBRANE PROTEIN CTRC"/>
    <property type="match status" value="1"/>
</dbReference>
<name>A0A4R5QPH1_9PROT</name>
<evidence type="ECO:0000256" key="3">
    <source>
        <dbReference type="ARBA" id="ARBA00022448"/>
    </source>
</evidence>
<dbReference type="GO" id="GO:0140359">
    <property type="term" value="F:ABC-type transporter activity"/>
    <property type="evidence" value="ECO:0007669"/>
    <property type="project" value="InterPro"/>
</dbReference>
<evidence type="ECO:0000256" key="7">
    <source>
        <dbReference type="ARBA" id="ARBA00022989"/>
    </source>
</evidence>
<keyword evidence="3" id="KW-0813">Transport</keyword>
<evidence type="ECO:0000256" key="10">
    <source>
        <dbReference type="SAM" id="Phobius"/>
    </source>
</evidence>
<evidence type="ECO:0000313" key="12">
    <source>
        <dbReference type="EMBL" id="TDH64668.1"/>
    </source>
</evidence>
<dbReference type="RefSeq" id="WP_133286824.1">
    <property type="nucleotide sequence ID" value="NZ_SMSJ01000001.1"/>
</dbReference>
<dbReference type="AlphaFoldDB" id="A0A4R5QPH1"/>
<feature type="transmembrane region" description="Helical" evidence="10">
    <location>
        <begin position="73"/>
        <end position="90"/>
    </location>
</feature>
<dbReference type="Pfam" id="PF01061">
    <property type="entry name" value="ABC2_membrane"/>
    <property type="match status" value="1"/>
</dbReference>
<feature type="transmembrane region" description="Helical" evidence="10">
    <location>
        <begin position="182"/>
        <end position="203"/>
    </location>
</feature>
<evidence type="ECO:0000256" key="5">
    <source>
        <dbReference type="ARBA" id="ARBA00022597"/>
    </source>
</evidence>
<evidence type="ECO:0000259" key="11">
    <source>
        <dbReference type="Pfam" id="PF01061"/>
    </source>
</evidence>
<evidence type="ECO:0000313" key="13">
    <source>
        <dbReference type="Proteomes" id="UP000295096"/>
    </source>
</evidence>
<dbReference type="PANTHER" id="PTHR30413">
    <property type="entry name" value="INNER MEMBRANE TRANSPORT PERMEASE"/>
    <property type="match status" value="1"/>
</dbReference>
<comment type="caution">
    <text evidence="12">The sequence shown here is derived from an EMBL/GenBank/DDBJ whole genome shotgun (WGS) entry which is preliminary data.</text>
</comment>
<dbReference type="EMBL" id="SMSJ01000001">
    <property type="protein sequence ID" value="TDH64668.1"/>
    <property type="molecule type" value="Genomic_DNA"/>
</dbReference>
<keyword evidence="6 10" id="KW-0812">Transmembrane</keyword>
<keyword evidence="7 10" id="KW-1133">Transmembrane helix</keyword>
<dbReference type="OrthoDB" id="8479094at2"/>
<comment type="subcellular location">
    <subcellularLocation>
        <location evidence="1">Cell membrane</location>
        <topology evidence="1">Multi-pass membrane protein</topology>
    </subcellularLocation>
</comment>
<keyword evidence="8" id="KW-0625">Polysaccharide transport</keyword>
<keyword evidence="4" id="KW-1003">Cell membrane</keyword>
<organism evidence="12 13">
    <name type="scientific">Dankookia rubra</name>
    <dbReference type="NCBI Taxonomy" id="1442381"/>
    <lineage>
        <taxon>Bacteria</taxon>
        <taxon>Pseudomonadati</taxon>
        <taxon>Pseudomonadota</taxon>
        <taxon>Alphaproteobacteria</taxon>
        <taxon>Acetobacterales</taxon>
        <taxon>Roseomonadaceae</taxon>
        <taxon>Dankookia</taxon>
    </lineage>
</organism>
<keyword evidence="5" id="KW-0762">Sugar transport</keyword>
<evidence type="ECO:0000256" key="2">
    <source>
        <dbReference type="ARBA" id="ARBA00007783"/>
    </source>
</evidence>
<feature type="transmembrane region" description="Helical" evidence="10">
    <location>
        <begin position="120"/>
        <end position="142"/>
    </location>
</feature>